<organism evidence="2 3">
    <name type="scientific">Athelia psychrophila</name>
    <dbReference type="NCBI Taxonomy" id="1759441"/>
    <lineage>
        <taxon>Eukaryota</taxon>
        <taxon>Fungi</taxon>
        <taxon>Dikarya</taxon>
        <taxon>Basidiomycota</taxon>
        <taxon>Agaricomycotina</taxon>
        <taxon>Agaricomycetes</taxon>
        <taxon>Agaricomycetidae</taxon>
        <taxon>Atheliales</taxon>
        <taxon>Atheliaceae</taxon>
        <taxon>Athelia</taxon>
    </lineage>
</organism>
<protein>
    <submittedName>
        <fullName evidence="2">Uncharacterized protein</fullName>
    </submittedName>
</protein>
<accession>A0A166W4F8</accession>
<evidence type="ECO:0000313" key="2">
    <source>
        <dbReference type="EMBL" id="KZP33360.1"/>
    </source>
</evidence>
<proteinExistence type="predicted"/>
<sequence>MAPSASVVINHSTRQQLQPDTVMVSYLKRIAAADPRDIRRKQDEDPTQYRLLSQFDPEIIEIILKYARGDQDTCQRSRCRLTVHMMDAFRHYKACAVCRARRALQDIRAADAVVHTAPATSGPKAKKTKKARLAQDNTKGKEREESPEDDSNTSYHPTPPPTPPPGSARKDAGASNDQHDQHDHDQHDHDQHDQYELVCLRLILLRQLDSHSDREHANALATKKFCRNIYESVADVYLDGRQIDADEYLVLDAPDGDTLSDSLKYTVSTLRNALCRIWPRSVDIKEGYGHNTVNTNVACTTTYSCICWAPNKARDDDGGYSLNSRVVCWGWAHGGKAAHGSPTKCIDRSARAAGHMRTVPERPVTC</sequence>
<name>A0A166W4F8_9AGAM</name>
<dbReference type="EMBL" id="KV417482">
    <property type="protein sequence ID" value="KZP33360.1"/>
    <property type="molecule type" value="Genomic_DNA"/>
</dbReference>
<feature type="compositionally biased region" description="Basic and acidic residues" evidence="1">
    <location>
        <begin position="168"/>
        <end position="192"/>
    </location>
</feature>
<gene>
    <name evidence="2" type="ORF">FIBSPDRAFT_881573</name>
</gene>
<feature type="compositionally biased region" description="Pro residues" evidence="1">
    <location>
        <begin position="157"/>
        <end position="166"/>
    </location>
</feature>
<keyword evidence="3" id="KW-1185">Reference proteome</keyword>
<dbReference type="Proteomes" id="UP000076532">
    <property type="component" value="Unassembled WGS sequence"/>
</dbReference>
<evidence type="ECO:0000313" key="3">
    <source>
        <dbReference type="Proteomes" id="UP000076532"/>
    </source>
</evidence>
<feature type="region of interest" description="Disordered" evidence="1">
    <location>
        <begin position="114"/>
        <end position="192"/>
    </location>
</feature>
<evidence type="ECO:0000256" key="1">
    <source>
        <dbReference type="SAM" id="MobiDB-lite"/>
    </source>
</evidence>
<reference evidence="2 3" key="1">
    <citation type="journal article" date="2016" name="Mol. Biol. Evol.">
        <title>Comparative Genomics of Early-Diverging Mushroom-Forming Fungi Provides Insights into the Origins of Lignocellulose Decay Capabilities.</title>
        <authorList>
            <person name="Nagy L.G."/>
            <person name="Riley R."/>
            <person name="Tritt A."/>
            <person name="Adam C."/>
            <person name="Daum C."/>
            <person name="Floudas D."/>
            <person name="Sun H."/>
            <person name="Yadav J.S."/>
            <person name="Pangilinan J."/>
            <person name="Larsson K.H."/>
            <person name="Matsuura K."/>
            <person name="Barry K."/>
            <person name="Labutti K."/>
            <person name="Kuo R."/>
            <person name="Ohm R.A."/>
            <person name="Bhattacharya S.S."/>
            <person name="Shirouzu T."/>
            <person name="Yoshinaga Y."/>
            <person name="Martin F.M."/>
            <person name="Grigoriev I.V."/>
            <person name="Hibbett D.S."/>
        </authorList>
    </citation>
    <scope>NUCLEOTIDE SEQUENCE [LARGE SCALE GENOMIC DNA]</scope>
    <source>
        <strain evidence="2 3">CBS 109695</strain>
    </source>
</reference>
<dbReference type="AlphaFoldDB" id="A0A166W4F8"/>